<dbReference type="FunFam" id="3.10.310.10:FF:000001">
    <property type="entry name" value="Diaminopimelate epimerase"/>
    <property type="match status" value="1"/>
</dbReference>
<dbReference type="Gene3D" id="3.10.310.10">
    <property type="entry name" value="Diaminopimelate Epimerase, Chain A, domain 1"/>
    <property type="match status" value="2"/>
</dbReference>
<keyword evidence="14" id="KW-1185">Reference proteome</keyword>
<reference evidence="13 14" key="1">
    <citation type="submission" date="2013-03" db="EMBL/GenBank/DDBJ databases">
        <authorList>
            <person name="Linke B."/>
        </authorList>
    </citation>
    <scope>NUCLEOTIDE SEQUENCE [LARGE SCALE GENOMIC DNA]</scope>
    <source>
        <strain evidence="13 14">B13</strain>
    </source>
</reference>
<sequence length="276" mass="29894">MLLRFTKMHGLGNDFMVLDLVSQHAHVLPRHVKTWGDRHTGVGFDQLLIVEPPGSPDVDFRYRIFNSDGSEVEQCGNGARCFARFVLDKRLTSKKVIRVETKGGVIELSVANDGQVSVDMGAPRLAPEQVPFVADVEALSYSIEVDGQSVELAAVSMGNPHGVLRVDNVDSAPVRTLGPQLEVHPRFPAKANIGFLQVVDPHHARLRVWERGVGETQACGTGACAAAVAGIRQGWLQSPVQIDLPGGRLSIEWAGPGQPVMMTGPAVRVYEGQVRL</sequence>
<feature type="active site" description="Proton donor" evidence="11">
    <location>
        <position position="75"/>
    </location>
</feature>
<dbReference type="RefSeq" id="WP_043256395.1">
    <property type="nucleotide sequence ID" value="NZ_HG322950.1"/>
</dbReference>
<dbReference type="PATRIC" id="fig|1301098.3.peg.5601"/>
<evidence type="ECO:0000313" key="14">
    <source>
        <dbReference type="Proteomes" id="UP000025241"/>
    </source>
</evidence>
<feature type="binding site" evidence="11">
    <location>
        <position position="13"/>
    </location>
    <ligand>
        <name>substrate</name>
    </ligand>
</feature>
<dbReference type="eggNOG" id="COG0253">
    <property type="taxonomic scope" value="Bacteria"/>
</dbReference>
<keyword evidence="5 11" id="KW-0963">Cytoplasm</keyword>
<dbReference type="PANTHER" id="PTHR31689:SF0">
    <property type="entry name" value="DIAMINOPIMELATE EPIMERASE"/>
    <property type="match status" value="1"/>
</dbReference>
<evidence type="ECO:0000256" key="1">
    <source>
        <dbReference type="ARBA" id="ARBA00004496"/>
    </source>
</evidence>
<evidence type="ECO:0000256" key="10">
    <source>
        <dbReference type="ARBA" id="ARBA00074775"/>
    </source>
</evidence>
<feature type="binding site" evidence="11">
    <location>
        <position position="46"/>
    </location>
    <ligand>
        <name>substrate</name>
    </ligand>
</feature>
<feature type="binding site" evidence="11">
    <location>
        <begin position="76"/>
        <end position="77"/>
    </location>
    <ligand>
        <name>substrate</name>
    </ligand>
</feature>
<comment type="similarity">
    <text evidence="3 11">Belongs to the diaminopimelate epimerase family.</text>
</comment>
<dbReference type="SUPFAM" id="SSF54506">
    <property type="entry name" value="Diaminopimelate epimerase-like"/>
    <property type="match status" value="1"/>
</dbReference>
<feature type="binding site" evidence="11">
    <location>
        <begin position="210"/>
        <end position="211"/>
    </location>
    <ligand>
        <name>substrate</name>
    </ligand>
</feature>
<keyword evidence="8 11" id="KW-0413">Isomerase</keyword>
<dbReference type="PANTHER" id="PTHR31689">
    <property type="entry name" value="DIAMINOPIMELATE EPIMERASE, CHLOROPLASTIC"/>
    <property type="match status" value="1"/>
</dbReference>
<feature type="binding site" evidence="11">
    <location>
        <begin position="220"/>
        <end position="221"/>
    </location>
    <ligand>
        <name>substrate</name>
    </ligand>
</feature>
<evidence type="ECO:0000256" key="12">
    <source>
        <dbReference type="PROSITE-ProRule" id="PRU10125"/>
    </source>
</evidence>
<comment type="pathway">
    <text evidence="2 11">Amino-acid biosynthesis; L-lysine biosynthesis via DAP pathway; DL-2,6-diaminopimelate from LL-2,6-diaminopimelate: step 1/1.</text>
</comment>
<organism evidence="13 14">
    <name type="scientific">Pseudomonas knackmussii (strain DSM 6978 / CCUG 54928 / LMG 23759 / B13)</name>
    <dbReference type="NCBI Taxonomy" id="1301098"/>
    <lineage>
        <taxon>Bacteria</taxon>
        <taxon>Pseudomonadati</taxon>
        <taxon>Pseudomonadota</taxon>
        <taxon>Gammaproteobacteria</taxon>
        <taxon>Pseudomonadales</taxon>
        <taxon>Pseudomonadaceae</taxon>
        <taxon>Pseudomonas</taxon>
    </lineage>
</organism>
<feature type="site" description="Could be important to modulate the pK values of the two catalytic cysteine residues" evidence="11">
    <location>
        <position position="210"/>
    </location>
</feature>
<dbReference type="PROSITE" id="PS01326">
    <property type="entry name" value="DAP_EPIMERASE"/>
    <property type="match status" value="1"/>
</dbReference>
<evidence type="ECO:0000256" key="2">
    <source>
        <dbReference type="ARBA" id="ARBA00005196"/>
    </source>
</evidence>
<dbReference type="Pfam" id="PF01678">
    <property type="entry name" value="DAP_epimerase"/>
    <property type="match status" value="2"/>
</dbReference>
<evidence type="ECO:0000256" key="8">
    <source>
        <dbReference type="ARBA" id="ARBA00023235"/>
    </source>
</evidence>
<name>A0A024HQG9_PSEKB</name>
<protein>
    <recommendedName>
        <fullName evidence="10 11">Diaminopimelate epimerase</fullName>
        <shortName evidence="11">DAP epimerase</shortName>
        <ecNumber evidence="4 11">5.1.1.7</ecNumber>
    </recommendedName>
    <alternativeName>
        <fullName evidence="11">PLP-independent amino acid racemase</fullName>
    </alternativeName>
</protein>
<keyword evidence="6 11" id="KW-0028">Amino-acid biosynthesis</keyword>
<feature type="active site" evidence="12">
    <location>
        <position position="75"/>
    </location>
</feature>
<feature type="binding site" evidence="11">
    <location>
        <position position="192"/>
    </location>
    <ligand>
        <name>substrate</name>
    </ligand>
</feature>
<dbReference type="EMBL" id="HG322950">
    <property type="protein sequence ID" value="CDF86929.1"/>
    <property type="molecule type" value="Genomic_DNA"/>
</dbReference>
<dbReference type="STRING" id="1301098.PKB_5619"/>
<feature type="site" description="Could be important to modulate the pK values of the two catalytic cysteine residues" evidence="11">
    <location>
        <position position="161"/>
    </location>
</feature>
<comment type="subunit">
    <text evidence="11">Homodimer.</text>
</comment>
<keyword evidence="7 11" id="KW-0457">Lysine biosynthesis</keyword>
<evidence type="ECO:0000256" key="9">
    <source>
        <dbReference type="ARBA" id="ARBA00051712"/>
    </source>
</evidence>
<evidence type="ECO:0000256" key="7">
    <source>
        <dbReference type="ARBA" id="ARBA00023154"/>
    </source>
</evidence>
<evidence type="ECO:0000256" key="6">
    <source>
        <dbReference type="ARBA" id="ARBA00022605"/>
    </source>
</evidence>
<dbReference type="AlphaFoldDB" id="A0A024HQG9"/>
<dbReference type="OrthoDB" id="9805408at2"/>
<dbReference type="GO" id="GO:0008837">
    <property type="term" value="F:diaminopimelate epimerase activity"/>
    <property type="evidence" value="ECO:0007669"/>
    <property type="project" value="UniProtKB-UniRule"/>
</dbReference>
<dbReference type="Proteomes" id="UP000025241">
    <property type="component" value="Chromosome I"/>
</dbReference>
<dbReference type="UniPathway" id="UPA00034">
    <property type="reaction ID" value="UER00025"/>
</dbReference>
<dbReference type="FunFam" id="3.10.310.10:FF:000002">
    <property type="entry name" value="Diaminopimelate epimerase"/>
    <property type="match status" value="1"/>
</dbReference>
<feature type="binding site" evidence="11">
    <location>
        <position position="66"/>
    </location>
    <ligand>
        <name>substrate</name>
    </ligand>
</feature>
<comment type="catalytic activity">
    <reaction evidence="9 11">
        <text>(2S,6S)-2,6-diaminopimelate = meso-2,6-diaminopimelate</text>
        <dbReference type="Rhea" id="RHEA:15393"/>
        <dbReference type="ChEBI" id="CHEBI:57609"/>
        <dbReference type="ChEBI" id="CHEBI:57791"/>
        <dbReference type="EC" id="5.1.1.7"/>
    </reaction>
</comment>
<reference evidence="13 14" key="2">
    <citation type="submission" date="2014-05" db="EMBL/GenBank/DDBJ databases">
        <title>Genome sequence of the 3-chlorobenzoate degrading bacterium Pseudomonas knackmussii B13 shows multiple evidence for horizontal gene transfer.</title>
        <authorList>
            <person name="Miyazaki R."/>
            <person name="Bertelli C."/>
            <person name="Falquet L."/>
            <person name="Robinson-Rechavi M."/>
            <person name="Gharib W."/>
            <person name="Roy S."/>
            <person name="Van der Meer J.R."/>
        </authorList>
    </citation>
    <scope>NUCLEOTIDE SEQUENCE [LARGE SCALE GENOMIC DNA]</scope>
    <source>
        <strain evidence="13 14">B13</strain>
    </source>
</reference>
<dbReference type="KEGG" id="pkc:PKB_5619"/>
<gene>
    <name evidence="11 13" type="primary">dapF</name>
    <name evidence="13" type="ORF">PKB_5619</name>
</gene>
<dbReference type="GO" id="GO:0009089">
    <property type="term" value="P:lysine biosynthetic process via diaminopimelate"/>
    <property type="evidence" value="ECO:0007669"/>
    <property type="project" value="UniProtKB-UniRule"/>
</dbReference>
<dbReference type="HAMAP" id="MF_00197">
    <property type="entry name" value="DAP_epimerase"/>
    <property type="match status" value="1"/>
</dbReference>
<comment type="subcellular location">
    <subcellularLocation>
        <location evidence="1 11">Cytoplasm</location>
    </subcellularLocation>
</comment>
<evidence type="ECO:0000256" key="11">
    <source>
        <dbReference type="HAMAP-Rule" id="MF_00197"/>
    </source>
</evidence>
<dbReference type="InterPro" id="IPR001653">
    <property type="entry name" value="DAP_epimerase_DapF"/>
</dbReference>
<evidence type="ECO:0000313" key="13">
    <source>
        <dbReference type="EMBL" id="CDF86929.1"/>
    </source>
</evidence>
<evidence type="ECO:0000256" key="5">
    <source>
        <dbReference type="ARBA" id="ARBA00022490"/>
    </source>
</evidence>
<comment type="function">
    <text evidence="11">Catalyzes the stereoinversion of LL-2,6-diaminopimelate (L,L-DAP) to meso-diaminopimelate (meso-DAP), a precursor of L-lysine and an essential component of the bacterial peptidoglycan.</text>
</comment>
<evidence type="ECO:0000256" key="4">
    <source>
        <dbReference type="ARBA" id="ARBA00013080"/>
    </source>
</evidence>
<feature type="site" description="Important for dimerization" evidence="11">
    <location>
        <position position="270"/>
    </location>
</feature>
<feature type="binding site" evidence="11">
    <location>
        <position position="159"/>
    </location>
    <ligand>
        <name>substrate</name>
    </ligand>
</feature>
<dbReference type="InterPro" id="IPR018510">
    <property type="entry name" value="DAP_epimerase_AS"/>
</dbReference>
<dbReference type="NCBIfam" id="TIGR00652">
    <property type="entry name" value="DapF"/>
    <property type="match status" value="1"/>
</dbReference>
<dbReference type="HOGENOM" id="CLU_053306_1_1_6"/>
<evidence type="ECO:0000256" key="3">
    <source>
        <dbReference type="ARBA" id="ARBA00010219"/>
    </source>
</evidence>
<feature type="active site" description="Proton acceptor" evidence="11">
    <location>
        <position position="219"/>
    </location>
</feature>
<accession>A0A024HQG9</accession>
<proteinExistence type="inferred from homology"/>
<dbReference type="EC" id="5.1.1.7" evidence="4 11"/>
<dbReference type="GO" id="GO:0005829">
    <property type="term" value="C:cytosol"/>
    <property type="evidence" value="ECO:0007669"/>
    <property type="project" value="TreeGrafter"/>
</dbReference>